<comment type="subcellular location">
    <subcellularLocation>
        <location evidence="2">Membrane</location>
        <topology evidence="2">Multi-pass membrane protein</topology>
    </subcellularLocation>
</comment>
<dbReference type="InterPro" id="IPR013767">
    <property type="entry name" value="PAS_fold"/>
</dbReference>
<protein>
    <recommendedName>
        <fullName evidence="3">histidine kinase</fullName>
        <ecNumber evidence="3">2.7.13.3</ecNumber>
    </recommendedName>
</protein>
<dbReference type="GO" id="GO:0016020">
    <property type="term" value="C:membrane"/>
    <property type="evidence" value="ECO:0007669"/>
    <property type="project" value="UniProtKB-SubCell"/>
</dbReference>
<dbReference type="Pfam" id="PF02518">
    <property type="entry name" value="HATPase_c"/>
    <property type="match status" value="1"/>
</dbReference>
<dbReference type="NCBIfam" id="TIGR00229">
    <property type="entry name" value="sensory_box"/>
    <property type="match status" value="1"/>
</dbReference>
<comment type="catalytic activity">
    <reaction evidence="1">
        <text>ATP + protein L-histidine = ADP + protein N-phospho-L-histidine.</text>
        <dbReference type="EC" id="2.7.13.3"/>
    </reaction>
</comment>
<dbReference type="PANTHER" id="PTHR42878:SF7">
    <property type="entry name" value="SENSOR HISTIDINE KINASE GLRK"/>
    <property type="match status" value="1"/>
</dbReference>
<keyword evidence="6" id="KW-0812">Transmembrane</keyword>
<evidence type="ECO:0000256" key="3">
    <source>
        <dbReference type="ARBA" id="ARBA00012438"/>
    </source>
</evidence>
<dbReference type="GO" id="GO:0007234">
    <property type="term" value="P:osmosensory signaling via phosphorelay pathway"/>
    <property type="evidence" value="ECO:0007669"/>
    <property type="project" value="TreeGrafter"/>
</dbReference>
<organism evidence="15 16">
    <name type="scientific">Flammeovirga agarivorans</name>
    <dbReference type="NCBI Taxonomy" id="2726742"/>
    <lineage>
        <taxon>Bacteria</taxon>
        <taxon>Pseudomonadati</taxon>
        <taxon>Bacteroidota</taxon>
        <taxon>Cytophagia</taxon>
        <taxon>Cytophagales</taxon>
        <taxon>Flammeovirgaceae</taxon>
        <taxon>Flammeovirga</taxon>
    </lineage>
</organism>
<keyword evidence="10" id="KW-1133">Transmembrane helix</keyword>
<evidence type="ECO:0000256" key="8">
    <source>
        <dbReference type="ARBA" id="ARBA00022777"/>
    </source>
</evidence>
<dbReference type="CDD" id="cd00082">
    <property type="entry name" value="HisKA"/>
    <property type="match status" value="1"/>
</dbReference>
<proteinExistence type="predicted"/>
<dbReference type="SUPFAM" id="SSF55785">
    <property type="entry name" value="PYP-like sensor domain (PAS domain)"/>
    <property type="match status" value="2"/>
</dbReference>
<dbReference type="InterPro" id="IPR003661">
    <property type="entry name" value="HisK_dim/P_dom"/>
</dbReference>
<feature type="domain" description="Histidine kinase" evidence="13">
    <location>
        <begin position="270"/>
        <end position="485"/>
    </location>
</feature>
<dbReference type="PROSITE" id="PS50112">
    <property type="entry name" value="PAS"/>
    <property type="match status" value="1"/>
</dbReference>
<gene>
    <name evidence="15" type="ORF">HGP29_06220</name>
</gene>
<dbReference type="GO" id="GO:0000155">
    <property type="term" value="F:phosphorelay sensor kinase activity"/>
    <property type="evidence" value="ECO:0007669"/>
    <property type="project" value="InterPro"/>
</dbReference>
<dbReference type="Gene3D" id="1.10.287.130">
    <property type="match status" value="1"/>
</dbReference>
<evidence type="ECO:0000256" key="5">
    <source>
        <dbReference type="ARBA" id="ARBA00022679"/>
    </source>
</evidence>
<accession>A0A7X8SIC7</accession>
<dbReference type="InterPro" id="IPR036097">
    <property type="entry name" value="HisK_dim/P_sf"/>
</dbReference>
<dbReference type="PANTHER" id="PTHR42878">
    <property type="entry name" value="TWO-COMPONENT HISTIDINE KINASE"/>
    <property type="match status" value="1"/>
</dbReference>
<dbReference type="Gene3D" id="3.30.565.10">
    <property type="entry name" value="Histidine kinase-like ATPase, C-terminal domain"/>
    <property type="match status" value="1"/>
</dbReference>
<sequence length="485" mass="55754">MDYSKEWYLSVLNAINDLILVKGDKSKLLWANKAFCDYYNMTNEQLKDIIDSENSDPDDTIQYVKDDHYVFTNGVTLNVPSEAVTDSKGNVNYFHTIKNPIKEKEVIVRTVGVSRLIEDHDAIEKSKKLHSQQKTSIRDLRTFVESIPSPAMMLDTSQRIITVSQDWYRQLSIEQDTLVGKNFSDLYREDLSFSNEIEDSIKNNKRIEIELATIDINDKEVHFKVQINPWLLPSDEVGGVMLLLSNITSQIEKEKVLKQHNEELKQFAYITTHDVKAPITNISSFLALLSEEDNLNSEKAQQAMYWMNKSIEKAQEKIHDLVKVIEQREQGVHPEEINIYNFIEEIINGHTSELEKIDGKVILKIPLNLMVLTSVKQLKTIFENLVSNAIRYRYHIRNLELEISLKEKEKGKVSIQFKDNGIGIDLNKHENRIFEMFKRANMEVEGNGLGLYLTKQALSQINGKIDVESEVGIGTTFTVTLPLSL</sequence>
<keyword evidence="16" id="KW-1185">Reference proteome</keyword>
<dbReference type="SUPFAM" id="SSF47384">
    <property type="entry name" value="Homodimeric domain of signal transducing histidine kinase"/>
    <property type="match status" value="1"/>
</dbReference>
<evidence type="ECO:0000256" key="7">
    <source>
        <dbReference type="ARBA" id="ARBA00022741"/>
    </source>
</evidence>
<reference evidence="15 16" key="1">
    <citation type="submission" date="2020-04" db="EMBL/GenBank/DDBJ databases">
        <title>Flammeovirga sp. SR4, a novel species isolated from seawater.</title>
        <authorList>
            <person name="Wang X."/>
        </authorList>
    </citation>
    <scope>NUCLEOTIDE SEQUENCE [LARGE SCALE GENOMIC DNA]</scope>
    <source>
        <strain evidence="15 16">SR4</strain>
    </source>
</reference>
<feature type="domain" description="PAS" evidence="14">
    <location>
        <begin position="136"/>
        <end position="190"/>
    </location>
</feature>
<dbReference type="SUPFAM" id="SSF55874">
    <property type="entry name" value="ATPase domain of HSP90 chaperone/DNA topoisomerase II/histidine kinase"/>
    <property type="match status" value="1"/>
</dbReference>
<evidence type="ECO:0000259" key="14">
    <source>
        <dbReference type="PROSITE" id="PS50112"/>
    </source>
</evidence>
<evidence type="ECO:0000256" key="9">
    <source>
        <dbReference type="ARBA" id="ARBA00022840"/>
    </source>
</evidence>
<dbReference type="GO" id="GO:0005524">
    <property type="term" value="F:ATP binding"/>
    <property type="evidence" value="ECO:0007669"/>
    <property type="project" value="UniProtKB-KW"/>
</dbReference>
<dbReference type="AlphaFoldDB" id="A0A7X8SIC7"/>
<dbReference type="InterPro" id="IPR005467">
    <property type="entry name" value="His_kinase_dom"/>
</dbReference>
<dbReference type="EC" id="2.7.13.3" evidence="3"/>
<dbReference type="GO" id="GO:0000156">
    <property type="term" value="F:phosphorelay response regulator activity"/>
    <property type="evidence" value="ECO:0007669"/>
    <property type="project" value="TreeGrafter"/>
</dbReference>
<dbReference type="SMART" id="SM00387">
    <property type="entry name" value="HATPase_c"/>
    <property type="match status" value="1"/>
</dbReference>
<keyword evidence="8" id="KW-0418">Kinase</keyword>
<keyword evidence="11" id="KW-0902">Two-component regulatory system</keyword>
<dbReference type="Pfam" id="PF00989">
    <property type="entry name" value="PAS"/>
    <property type="match status" value="1"/>
</dbReference>
<keyword evidence="7" id="KW-0547">Nucleotide-binding</keyword>
<dbReference type="PROSITE" id="PS50109">
    <property type="entry name" value="HIS_KIN"/>
    <property type="match status" value="1"/>
</dbReference>
<evidence type="ECO:0000313" key="15">
    <source>
        <dbReference type="EMBL" id="NLR90791.1"/>
    </source>
</evidence>
<evidence type="ECO:0000313" key="16">
    <source>
        <dbReference type="Proteomes" id="UP000585050"/>
    </source>
</evidence>
<dbReference type="RefSeq" id="WP_168881507.1">
    <property type="nucleotide sequence ID" value="NZ_JABAIL010000002.1"/>
</dbReference>
<evidence type="ECO:0000259" key="13">
    <source>
        <dbReference type="PROSITE" id="PS50109"/>
    </source>
</evidence>
<dbReference type="Proteomes" id="UP000585050">
    <property type="component" value="Unassembled WGS sequence"/>
</dbReference>
<dbReference type="Pfam" id="PF13188">
    <property type="entry name" value="PAS_8"/>
    <property type="match status" value="1"/>
</dbReference>
<name>A0A7X8SIC7_9BACT</name>
<dbReference type="InterPro" id="IPR036890">
    <property type="entry name" value="HATPase_C_sf"/>
</dbReference>
<dbReference type="InterPro" id="IPR004358">
    <property type="entry name" value="Sig_transdc_His_kin-like_C"/>
</dbReference>
<dbReference type="GO" id="GO:0030295">
    <property type="term" value="F:protein kinase activator activity"/>
    <property type="evidence" value="ECO:0007669"/>
    <property type="project" value="TreeGrafter"/>
</dbReference>
<comment type="caution">
    <text evidence="15">The sequence shown here is derived from an EMBL/GenBank/DDBJ whole genome shotgun (WGS) entry which is preliminary data.</text>
</comment>
<evidence type="ECO:0000256" key="6">
    <source>
        <dbReference type="ARBA" id="ARBA00022692"/>
    </source>
</evidence>
<evidence type="ECO:0000256" key="12">
    <source>
        <dbReference type="ARBA" id="ARBA00023136"/>
    </source>
</evidence>
<evidence type="ECO:0000256" key="10">
    <source>
        <dbReference type="ARBA" id="ARBA00022989"/>
    </source>
</evidence>
<keyword evidence="9" id="KW-0067">ATP-binding</keyword>
<dbReference type="InterPro" id="IPR000014">
    <property type="entry name" value="PAS"/>
</dbReference>
<evidence type="ECO:0000256" key="2">
    <source>
        <dbReference type="ARBA" id="ARBA00004141"/>
    </source>
</evidence>
<keyword evidence="12" id="KW-0472">Membrane</keyword>
<evidence type="ECO:0000256" key="4">
    <source>
        <dbReference type="ARBA" id="ARBA00022553"/>
    </source>
</evidence>
<keyword evidence="4" id="KW-0597">Phosphoprotein</keyword>
<evidence type="ECO:0000256" key="1">
    <source>
        <dbReference type="ARBA" id="ARBA00000085"/>
    </source>
</evidence>
<evidence type="ECO:0000256" key="11">
    <source>
        <dbReference type="ARBA" id="ARBA00023012"/>
    </source>
</evidence>
<dbReference type="SMART" id="SM00091">
    <property type="entry name" value="PAS"/>
    <property type="match status" value="2"/>
</dbReference>
<dbReference type="PRINTS" id="PR00344">
    <property type="entry name" value="BCTRLSENSOR"/>
</dbReference>
<keyword evidence="5" id="KW-0808">Transferase</keyword>
<dbReference type="InterPro" id="IPR035965">
    <property type="entry name" value="PAS-like_dom_sf"/>
</dbReference>
<dbReference type="Gene3D" id="3.30.450.20">
    <property type="entry name" value="PAS domain"/>
    <property type="match status" value="2"/>
</dbReference>
<dbReference type="InterPro" id="IPR003594">
    <property type="entry name" value="HATPase_dom"/>
</dbReference>
<dbReference type="InterPro" id="IPR050351">
    <property type="entry name" value="BphY/WalK/GraS-like"/>
</dbReference>
<dbReference type="EMBL" id="JABAIL010000002">
    <property type="protein sequence ID" value="NLR90791.1"/>
    <property type="molecule type" value="Genomic_DNA"/>
</dbReference>
<dbReference type="GO" id="GO:0006355">
    <property type="term" value="P:regulation of DNA-templated transcription"/>
    <property type="evidence" value="ECO:0007669"/>
    <property type="project" value="InterPro"/>
</dbReference>